<evidence type="ECO:0000256" key="1">
    <source>
        <dbReference type="SAM" id="MobiDB-lite"/>
    </source>
</evidence>
<evidence type="ECO:0000313" key="2">
    <source>
        <dbReference type="EMBL" id="KAF3691786.1"/>
    </source>
</evidence>
<evidence type="ECO:0000313" key="3">
    <source>
        <dbReference type="Proteomes" id="UP000503349"/>
    </source>
</evidence>
<dbReference type="InterPro" id="IPR037646">
    <property type="entry name" value="PROSER3"/>
</dbReference>
<sequence length="383" mass="42904">MKSSGPVFTRQNPFQSAPRVGKTHYNPSQKQAVTKKKKKTALSPVRLNQRPTRDVHTPSPESQHTFEKRDHRFAARGGQPVYAESWPSTDCESTPTILRTTSDMGTLKQSAKTRKTTVTPKPGVQEDSVLAKYIERFRHGQPQSREERRQIASAIGEEQLPFWWLSPSSLSPSSSPAEAMDKDVMEPLKDDHGPAIFSTPGPHQHDRTLSPCKTSLTVCSDTTQGEFDDTEILHLQERASRLLLRGNCTLSDGSVPVSSEGLGCSDFSSPVSVDEPVRKPVIPSLTKFASVKHSPDSAVSYQKCAIPSSATPNCPEEDILYQWRLRRKMEQAREWPQSVQHSNPYGSKFIWQAPNLNYPSANRKAYKVVVLVYDIYFICVCMF</sequence>
<keyword evidence="3" id="KW-1185">Reference proteome</keyword>
<dbReference type="AlphaFoldDB" id="A0A6G1PP63"/>
<dbReference type="EMBL" id="CM015718">
    <property type="protein sequence ID" value="KAF3691786.1"/>
    <property type="molecule type" value="Genomic_DNA"/>
</dbReference>
<protein>
    <submittedName>
        <fullName evidence="2">Proline and serine-rich protein 3</fullName>
    </submittedName>
</protein>
<feature type="region of interest" description="Disordered" evidence="1">
    <location>
        <begin position="1"/>
        <end position="75"/>
    </location>
</feature>
<organism evidence="2 3">
    <name type="scientific">Channa argus</name>
    <name type="common">Northern snakehead</name>
    <name type="synonym">Ophicephalus argus</name>
    <dbReference type="NCBI Taxonomy" id="215402"/>
    <lineage>
        <taxon>Eukaryota</taxon>
        <taxon>Metazoa</taxon>
        <taxon>Chordata</taxon>
        <taxon>Craniata</taxon>
        <taxon>Vertebrata</taxon>
        <taxon>Euteleostomi</taxon>
        <taxon>Actinopterygii</taxon>
        <taxon>Neopterygii</taxon>
        <taxon>Teleostei</taxon>
        <taxon>Neoteleostei</taxon>
        <taxon>Acanthomorphata</taxon>
        <taxon>Anabantaria</taxon>
        <taxon>Anabantiformes</taxon>
        <taxon>Channoidei</taxon>
        <taxon>Channidae</taxon>
        <taxon>Channa</taxon>
    </lineage>
</organism>
<dbReference type="PANTHER" id="PTHR22045:SF6">
    <property type="entry name" value="PROLINE AND SERINE-RICH PROTEIN 3"/>
    <property type="match status" value="1"/>
</dbReference>
<dbReference type="Proteomes" id="UP000503349">
    <property type="component" value="Chromosome 7"/>
</dbReference>
<gene>
    <name evidence="2" type="ORF">EXN66_Car007461</name>
</gene>
<reference evidence="3" key="2">
    <citation type="submission" date="2019-02" db="EMBL/GenBank/DDBJ databases">
        <title>Opniocepnalus argus Var Kimnra genome.</title>
        <authorList>
            <person name="Zhou C."/>
            <person name="Xiao S."/>
        </authorList>
    </citation>
    <scope>NUCLEOTIDE SEQUENCE [LARGE SCALE GENOMIC DNA]</scope>
</reference>
<reference evidence="2 3" key="1">
    <citation type="submission" date="2019-02" db="EMBL/GenBank/DDBJ databases">
        <title>Opniocepnalus argus genome.</title>
        <authorList>
            <person name="Zhou C."/>
            <person name="Xiao S."/>
        </authorList>
    </citation>
    <scope>NUCLEOTIDE SEQUENCE [LARGE SCALE GENOMIC DNA]</scope>
    <source>
        <strain evidence="2">OARG1902GOOAL</strain>
        <tissue evidence="2">Muscle</tissue>
    </source>
</reference>
<feature type="compositionally biased region" description="Basic and acidic residues" evidence="1">
    <location>
        <begin position="64"/>
        <end position="73"/>
    </location>
</feature>
<accession>A0A6G1PP63</accession>
<name>A0A6G1PP63_CHAAH</name>
<dbReference type="PANTHER" id="PTHR22045">
    <property type="entry name" value="PROLINE AND SERINE-RICH PROTEIN 3"/>
    <property type="match status" value="1"/>
</dbReference>
<proteinExistence type="predicted"/>